<feature type="domain" description="DUF569" evidence="1">
    <location>
        <begin position="189"/>
        <end position="270"/>
    </location>
</feature>
<dbReference type="KEGG" id="zma:103637922"/>
<evidence type="ECO:0000313" key="2">
    <source>
        <dbReference type="EMBL" id="AQL01292.1"/>
    </source>
</evidence>
<dbReference type="EMBL" id="CM000785">
    <property type="protein sequence ID" value="AQL01292.1"/>
    <property type="molecule type" value="Genomic_DNA"/>
</dbReference>
<dbReference type="InterPro" id="IPR008999">
    <property type="entry name" value="Actin-crosslinking"/>
</dbReference>
<name>K7VQY6_MAIZE</name>
<dbReference type="ExpressionAtlas" id="K7VQY6">
    <property type="expression patterns" value="baseline"/>
</dbReference>
<evidence type="ECO:0000259" key="1">
    <source>
        <dbReference type="Pfam" id="PF22932"/>
    </source>
</evidence>
<dbReference type="STRING" id="4577.K7VQY6"/>
<dbReference type="SUPFAM" id="SSF50405">
    <property type="entry name" value="Actin-crosslinking proteins"/>
    <property type="match status" value="1"/>
</dbReference>
<dbReference type="InterPro" id="IPR054726">
    <property type="entry name" value="Ubiq_DUF569-assoc"/>
</dbReference>
<dbReference type="Pfam" id="PF22932">
    <property type="entry name" value="Ubiq_DUF_assoc"/>
    <property type="match status" value="1"/>
</dbReference>
<proteinExistence type="predicted"/>
<accession>K7VQY6</accession>
<dbReference type="HOGENOM" id="CLU_046057_0_1_1"/>
<sequence length="288" mass="32226">MEFFPDRAHLRLRNPVNSAYLYAMEDGVGITLRRRSGTRNEAWAVHRVELNGANYVLLHSAAYGRYLAIVCEEAAPAPSSGQGAGASHICRVVQRAYDAPGQDDVLWEVRCVDDGSGEVQMRNPTYGATGYYDGQKKWMRVMVEAIPPRADPPEHPLPVISWMRWQQQFPIVGRLRRQCQGVQGQPVLRRRIYYVRADDQGNFNSDAWRMLWFLDRSVWHLRRDLAAQVGVGEANALDITLCVRAGSNGRLTPLVIDLPSDEQAMHVVVLNTDSPAAEALVHPDVGAP</sequence>
<organism evidence="2">
    <name type="scientific">Zea mays</name>
    <name type="common">Maize</name>
    <dbReference type="NCBI Taxonomy" id="4577"/>
    <lineage>
        <taxon>Eukaryota</taxon>
        <taxon>Viridiplantae</taxon>
        <taxon>Streptophyta</taxon>
        <taxon>Embryophyta</taxon>
        <taxon>Tracheophyta</taxon>
        <taxon>Spermatophyta</taxon>
        <taxon>Magnoliopsida</taxon>
        <taxon>Liliopsida</taxon>
        <taxon>Poales</taxon>
        <taxon>Poaceae</taxon>
        <taxon>PACMAD clade</taxon>
        <taxon>Panicoideae</taxon>
        <taxon>Andropogonodae</taxon>
        <taxon>Andropogoneae</taxon>
        <taxon>Tripsacinae</taxon>
        <taxon>Zea</taxon>
    </lineage>
</organism>
<protein>
    <recommendedName>
        <fullName evidence="1">DUF569 domain-containing protein</fullName>
    </recommendedName>
</protein>
<dbReference type="PANTHER" id="PTHR31205:SF29">
    <property type="entry name" value="DUF569 DOMAIN-CONTAINING PROTEIN"/>
    <property type="match status" value="1"/>
</dbReference>
<dbReference type="PaxDb" id="4577-GRMZM2G131888_P01"/>
<dbReference type="AlphaFoldDB" id="K7VQY6"/>
<dbReference type="eggNOG" id="ENOG502R3Y5">
    <property type="taxonomic scope" value="Eukaryota"/>
</dbReference>
<dbReference type="PANTHER" id="PTHR31205">
    <property type="entry name" value="ACTIN CROSS-LINKING PROTEIN (DUF569)"/>
    <property type="match status" value="1"/>
</dbReference>
<dbReference type="OrthoDB" id="617902at2759"/>
<gene>
    <name evidence="2" type="ORF">ZEAMMB73_Zm00001d044999</name>
</gene>
<reference evidence="2" key="1">
    <citation type="submission" date="2015-12" db="EMBL/GenBank/DDBJ databases">
        <title>Update maize B73 reference genome by single molecule sequencing technologies.</title>
        <authorList>
            <consortium name="Maize Genome Sequencing Project"/>
            <person name="Ware D."/>
        </authorList>
    </citation>
    <scope>NUCLEOTIDE SEQUENCE</scope>
    <source>
        <tissue evidence="2">Seedling</tissue>
    </source>
</reference>
<dbReference type="InParanoid" id="K7VQY6"/>
<dbReference type="IntAct" id="K7VQY6">
    <property type="interactions" value="1"/>
</dbReference>
<dbReference type="OMA" id="YLAIVCE"/>